<feature type="region of interest" description="Disordered" evidence="1">
    <location>
        <begin position="1"/>
        <end position="36"/>
    </location>
</feature>
<organism evidence="2 3">
    <name type="scientific">Williamsia deligens</name>
    <dbReference type="NCBI Taxonomy" id="321325"/>
    <lineage>
        <taxon>Bacteria</taxon>
        <taxon>Bacillati</taxon>
        <taxon>Actinomycetota</taxon>
        <taxon>Actinomycetes</taxon>
        <taxon>Mycobacteriales</taxon>
        <taxon>Nocardiaceae</taxon>
        <taxon>Williamsia</taxon>
    </lineage>
</organism>
<evidence type="ECO:0000256" key="1">
    <source>
        <dbReference type="SAM" id="MobiDB-lite"/>
    </source>
</evidence>
<dbReference type="EMBL" id="JBHTIL010000001">
    <property type="protein sequence ID" value="MFD0926456.1"/>
    <property type="molecule type" value="Genomic_DNA"/>
</dbReference>
<dbReference type="RefSeq" id="WP_253645670.1">
    <property type="nucleotide sequence ID" value="NZ_BAAAMO010000002.1"/>
</dbReference>
<reference evidence="3" key="1">
    <citation type="journal article" date="2019" name="Int. J. Syst. Evol. Microbiol.">
        <title>The Global Catalogue of Microorganisms (GCM) 10K type strain sequencing project: providing services to taxonomists for standard genome sequencing and annotation.</title>
        <authorList>
            <consortium name="The Broad Institute Genomics Platform"/>
            <consortium name="The Broad Institute Genome Sequencing Center for Infectious Disease"/>
            <person name="Wu L."/>
            <person name="Ma J."/>
        </authorList>
    </citation>
    <scope>NUCLEOTIDE SEQUENCE [LARGE SCALE GENOMIC DNA]</scope>
    <source>
        <strain evidence="3">CCUG 50873</strain>
    </source>
</reference>
<protein>
    <submittedName>
        <fullName evidence="2">Uncharacterized protein</fullName>
    </submittedName>
</protein>
<dbReference type="Proteomes" id="UP001597068">
    <property type="component" value="Unassembled WGS sequence"/>
</dbReference>
<feature type="compositionally biased region" description="Pro residues" evidence="1">
    <location>
        <begin position="22"/>
        <end position="32"/>
    </location>
</feature>
<comment type="caution">
    <text evidence="2">The sequence shown here is derived from an EMBL/GenBank/DDBJ whole genome shotgun (WGS) entry which is preliminary data.</text>
</comment>
<name>A0ABW3GBT4_9NOCA</name>
<sequence length="72" mass="7492">MAYGERPSRTTATVGATHVPVASPPAPPPTTPAPSRMSRLGAFLALRRSDVDVFPSDDEMTAALVTPLGRAC</sequence>
<gene>
    <name evidence="2" type="ORF">ACFQ04_12000</name>
</gene>
<proteinExistence type="predicted"/>
<accession>A0ABW3GBT4</accession>
<keyword evidence="3" id="KW-1185">Reference proteome</keyword>
<evidence type="ECO:0000313" key="3">
    <source>
        <dbReference type="Proteomes" id="UP001597068"/>
    </source>
</evidence>
<evidence type="ECO:0000313" key="2">
    <source>
        <dbReference type="EMBL" id="MFD0926456.1"/>
    </source>
</evidence>